<comment type="caution">
    <text evidence="1">The sequence shown here is derived from an EMBL/GenBank/DDBJ whole genome shotgun (WGS) entry which is preliminary data.</text>
</comment>
<dbReference type="RefSeq" id="WP_201786917.1">
    <property type="nucleotide sequence ID" value="NZ_JQSG02000001.1"/>
</dbReference>
<name>A0A1A6C8D6_9GAMM</name>
<sequence>MAMHAARIENSPRLQRVAQVLADGQEHSTLEIVARAQVMAVSATIAELRANGRNIVCRQDKRVWYYREVQ</sequence>
<keyword evidence="2" id="KW-1185">Reference proteome</keyword>
<protein>
    <recommendedName>
        <fullName evidence="3">Helix-turn-helix type 11 domain-containing protein</fullName>
    </recommendedName>
</protein>
<dbReference type="Proteomes" id="UP000029273">
    <property type="component" value="Unassembled WGS sequence"/>
</dbReference>
<organism evidence="1 2">
    <name type="scientific">Acidihalobacter prosperus</name>
    <dbReference type="NCBI Taxonomy" id="160660"/>
    <lineage>
        <taxon>Bacteria</taxon>
        <taxon>Pseudomonadati</taxon>
        <taxon>Pseudomonadota</taxon>
        <taxon>Gammaproteobacteria</taxon>
        <taxon>Chromatiales</taxon>
        <taxon>Ectothiorhodospiraceae</taxon>
        <taxon>Acidihalobacter</taxon>
    </lineage>
</organism>
<gene>
    <name evidence="1" type="ORF">Thpro_020525</name>
</gene>
<proteinExistence type="predicted"/>
<evidence type="ECO:0008006" key="3">
    <source>
        <dbReference type="Google" id="ProtNLM"/>
    </source>
</evidence>
<evidence type="ECO:0000313" key="2">
    <source>
        <dbReference type="Proteomes" id="UP000029273"/>
    </source>
</evidence>
<evidence type="ECO:0000313" key="1">
    <source>
        <dbReference type="EMBL" id="OBS10809.1"/>
    </source>
</evidence>
<dbReference type="AlphaFoldDB" id="A0A1A6C8D6"/>
<reference evidence="1 2" key="1">
    <citation type="journal article" date="2014" name="Genome Announc.">
        <title>Draft Genome Sequence of the Iron-Oxidizing, Acidophilic, and Halotolerant 'Thiobacillus prosperus' Type Strain DSM 5130.</title>
        <authorList>
            <person name="Ossandon F.J."/>
            <person name="Cardenas J.P."/>
            <person name="Corbett M."/>
            <person name="Quatrini R."/>
            <person name="Holmes D.S."/>
            <person name="Watkin E."/>
        </authorList>
    </citation>
    <scope>NUCLEOTIDE SEQUENCE [LARGE SCALE GENOMIC DNA]</scope>
    <source>
        <strain evidence="1 2">DSM 5130</strain>
    </source>
</reference>
<dbReference type="EMBL" id="JQSG02000001">
    <property type="protein sequence ID" value="OBS10809.1"/>
    <property type="molecule type" value="Genomic_DNA"/>
</dbReference>
<accession>A0A1A6C8D6</accession>